<organism evidence="4 5">
    <name type="scientific">Acetivibrio mesophilus</name>
    <dbReference type="NCBI Taxonomy" id="2487273"/>
    <lineage>
        <taxon>Bacteria</taxon>
        <taxon>Bacillati</taxon>
        <taxon>Bacillota</taxon>
        <taxon>Clostridia</taxon>
        <taxon>Eubacteriales</taxon>
        <taxon>Oscillospiraceae</taxon>
        <taxon>Acetivibrio</taxon>
    </lineage>
</organism>
<dbReference type="Proteomes" id="UP000289166">
    <property type="component" value="Unassembled WGS sequence"/>
</dbReference>
<feature type="transmembrane region" description="Helical" evidence="3">
    <location>
        <begin position="12"/>
        <end position="34"/>
    </location>
</feature>
<dbReference type="PANTHER" id="PTHR30135">
    <property type="entry name" value="UNCHARACTERIZED PROTEIN YVCK-RELATED"/>
    <property type="match status" value="1"/>
</dbReference>
<dbReference type="CDD" id="cd07187">
    <property type="entry name" value="YvcK_like"/>
    <property type="match status" value="1"/>
</dbReference>
<comment type="function">
    <text evidence="2">Required for morphogenesis under gluconeogenic growth conditions.</text>
</comment>
<dbReference type="InterPro" id="IPR038136">
    <property type="entry name" value="CofD-like_dom_sf"/>
</dbReference>
<proteinExistence type="inferred from homology"/>
<dbReference type="GO" id="GO:0005737">
    <property type="term" value="C:cytoplasm"/>
    <property type="evidence" value="ECO:0007669"/>
    <property type="project" value="UniProtKB-SubCell"/>
</dbReference>
<dbReference type="InterPro" id="IPR010119">
    <property type="entry name" value="Gluconeogen_factor"/>
</dbReference>
<dbReference type="NCBIfam" id="TIGR01826">
    <property type="entry name" value="CofD_related"/>
    <property type="match status" value="1"/>
</dbReference>
<dbReference type="EMBL" id="RLII01000008">
    <property type="protein sequence ID" value="RXE59164.1"/>
    <property type="molecule type" value="Genomic_DNA"/>
</dbReference>
<comment type="subcellular location">
    <subcellularLocation>
        <location evidence="2">Cytoplasm</location>
    </subcellularLocation>
</comment>
<dbReference type="HAMAP" id="MF_00973">
    <property type="entry name" value="Gluconeogen_factor"/>
    <property type="match status" value="1"/>
</dbReference>
<keyword evidence="3" id="KW-0812">Transmembrane</keyword>
<keyword evidence="3" id="KW-1133">Transmembrane helix</keyword>
<accession>A0A4Q0I4E4</accession>
<evidence type="ECO:0000256" key="2">
    <source>
        <dbReference type="HAMAP-Rule" id="MF_00973"/>
    </source>
</evidence>
<dbReference type="Gene3D" id="3.40.50.10680">
    <property type="entry name" value="CofD-like domains"/>
    <property type="match status" value="1"/>
</dbReference>
<reference evidence="5" key="1">
    <citation type="submission" date="2018-11" db="EMBL/GenBank/DDBJ databases">
        <title>Genome sequencing of a novel mesophilic and cellulolytic organism within the genus Hungateiclostridium.</title>
        <authorList>
            <person name="Rettenmaier R."/>
            <person name="Liebl W."/>
            <person name="Zverlov V."/>
        </authorList>
    </citation>
    <scope>NUCLEOTIDE SEQUENCE [LARGE SCALE GENOMIC DNA]</scope>
    <source>
        <strain evidence="5">N2K1</strain>
    </source>
</reference>
<protein>
    <recommendedName>
        <fullName evidence="2">Putative gluconeogenesis factor</fullName>
    </recommendedName>
</protein>
<comment type="caution">
    <text evidence="4">The sequence shown here is derived from an EMBL/GenBank/DDBJ whole genome shotgun (WGS) entry which is preliminary data.</text>
</comment>
<evidence type="ECO:0000313" key="4">
    <source>
        <dbReference type="EMBL" id="RXE59164.1"/>
    </source>
</evidence>
<dbReference type="AlphaFoldDB" id="A0A4Q0I4E4"/>
<dbReference type="Pfam" id="PF01933">
    <property type="entry name" value="CofD"/>
    <property type="match status" value="1"/>
</dbReference>
<comment type="similarity">
    <text evidence="2">Belongs to the gluconeogenesis factor family.</text>
</comment>
<dbReference type="InterPro" id="IPR002882">
    <property type="entry name" value="CofD"/>
</dbReference>
<evidence type="ECO:0000256" key="1">
    <source>
        <dbReference type="ARBA" id="ARBA00022490"/>
    </source>
</evidence>
<dbReference type="PANTHER" id="PTHR30135:SF3">
    <property type="entry name" value="GLUCONEOGENESIS FACTOR-RELATED"/>
    <property type="match status" value="1"/>
</dbReference>
<dbReference type="GO" id="GO:0008360">
    <property type="term" value="P:regulation of cell shape"/>
    <property type="evidence" value="ECO:0007669"/>
    <property type="project" value="UniProtKB-UniRule"/>
</dbReference>
<keyword evidence="1 2" id="KW-0963">Cytoplasm</keyword>
<feature type="transmembrane region" description="Helical" evidence="3">
    <location>
        <begin position="40"/>
        <end position="65"/>
    </location>
</feature>
<dbReference type="OrthoDB" id="9783842at2"/>
<name>A0A4Q0I4E4_9FIRM</name>
<evidence type="ECO:0000256" key="3">
    <source>
        <dbReference type="SAM" id="Phobius"/>
    </source>
</evidence>
<dbReference type="GO" id="GO:0043743">
    <property type="term" value="F:LPPG:FO 2-phospho-L-lactate transferase activity"/>
    <property type="evidence" value="ECO:0007669"/>
    <property type="project" value="InterPro"/>
</dbReference>
<dbReference type="SUPFAM" id="SSF142338">
    <property type="entry name" value="CofD-like"/>
    <property type="match status" value="1"/>
</dbReference>
<gene>
    <name evidence="4" type="ORF">EFD62_08440</name>
</gene>
<keyword evidence="3" id="KW-0472">Membrane</keyword>
<dbReference type="RefSeq" id="WP_069194348.1">
    <property type="nucleotide sequence ID" value="NZ_RLII01000008.1"/>
</dbReference>
<evidence type="ECO:0000313" key="5">
    <source>
        <dbReference type="Proteomes" id="UP000289166"/>
    </source>
</evidence>
<keyword evidence="5" id="KW-1185">Reference proteome</keyword>
<sequence>MKNNNWPRKNIAGYRWFLMTILGIIFISASMFLAYRYDSILDIVCSILFIISGCMFIIVSVRLIATDMLHKYLRNSSKEICVKDKDSCVYEKEILDKGPKIVAIGGGTGLSTMLRGLKAYSSNITAVVTVADDGGGSGVLRQDLGILPPGDIRNCIMALADTEPIMEKLLQYRFQDGMLKGQSFGNLFLAAMDGISPSFEQAVQRMSDVLAVKGRVLPVTLEDIKLCAELEDGYVVAGESKIGDHNSFHRCAIKRVYLEPRKVKPLDEVIEAIGEADVIVLGPGSLFTSIIPNLLVDGVCNAIKNSKALKVYVCNVMTQPGETEGYSVSDHIKALERHSFQGIVDYCIFNTADIPELLKKKYAEDGAQIVRVDPDELDKLGIKLEGGDFVCINNSYIRHDTMRLAQAIMNLVIENAFGKDNRKSAGYVNAIKQYKNMVG</sequence>